<protein>
    <recommendedName>
        <fullName evidence="14">ABC transporter</fullName>
    </recommendedName>
</protein>
<dbReference type="Pfam" id="PF00664">
    <property type="entry name" value="ABC_membrane"/>
    <property type="match status" value="2"/>
</dbReference>
<dbReference type="PROSITE" id="PS50893">
    <property type="entry name" value="ABC_TRANSPORTER_2"/>
    <property type="match status" value="2"/>
</dbReference>
<dbReference type="InterPro" id="IPR017871">
    <property type="entry name" value="ABC_transporter-like_CS"/>
</dbReference>
<evidence type="ECO:0000256" key="9">
    <source>
        <dbReference type="SAM" id="MobiDB-lite"/>
    </source>
</evidence>
<dbReference type="CDD" id="cd18580">
    <property type="entry name" value="ABC_6TM_ABCC_D2"/>
    <property type="match status" value="1"/>
</dbReference>
<keyword evidence="2" id="KW-0813">Transport</keyword>
<feature type="transmembrane region" description="Helical" evidence="10">
    <location>
        <begin position="165"/>
        <end position="184"/>
    </location>
</feature>
<feature type="region of interest" description="Disordered" evidence="9">
    <location>
        <begin position="579"/>
        <end position="610"/>
    </location>
</feature>
<feature type="transmembrane region" description="Helical" evidence="10">
    <location>
        <begin position="896"/>
        <end position="918"/>
    </location>
</feature>
<evidence type="ECO:0000256" key="8">
    <source>
        <dbReference type="ARBA" id="ARBA00023136"/>
    </source>
</evidence>
<feature type="domain" description="ABC transmembrane type-1" evidence="12">
    <location>
        <begin position="295"/>
        <end position="553"/>
    </location>
</feature>
<feature type="compositionally biased region" description="Basic and acidic residues" evidence="9">
    <location>
        <begin position="591"/>
        <end position="601"/>
    </location>
</feature>
<dbReference type="PANTHER" id="PTHR24223">
    <property type="entry name" value="ATP-BINDING CASSETTE SUB-FAMILY C"/>
    <property type="match status" value="1"/>
</dbReference>
<gene>
    <name evidence="13" type="ORF">BN869_000000792_1</name>
</gene>
<feature type="domain" description="ABC transporter" evidence="11">
    <location>
        <begin position="613"/>
        <end position="840"/>
    </location>
</feature>
<feature type="transmembrane region" description="Helical" evidence="10">
    <location>
        <begin position="318"/>
        <end position="340"/>
    </location>
</feature>
<keyword evidence="7 10" id="KW-1133">Transmembrane helix</keyword>
<keyword evidence="8 10" id="KW-0472">Membrane</keyword>
<evidence type="ECO:0000256" key="3">
    <source>
        <dbReference type="ARBA" id="ARBA00022475"/>
    </source>
</evidence>
<dbReference type="FunFam" id="1.20.1560.10:FF:000066">
    <property type="entry name" value="ABC multidrug transporter (Eurofung)"/>
    <property type="match status" value="1"/>
</dbReference>
<evidence type="ECO:0000259" key="12">
    <source>
        <dbReference type="PROSITE" id="PS50929"/>
    </source>
</evidence>
<dbReference type="PROSITE" id="PS50929">
    <property type="entry name" value="ABC_TM1F"/>
    <property type="match status" value="2"/>
</dbReference>
<dbReference type="Gene3D" id="1.20.1560.10">
    <property type="entry name" value="ABC transporter type 1, transmembrane domain"/>
    <property type="match status" value="2"/>
</dbReference>
<evidence type="ECO:0000313" key="13">
    <source>
        <dbReference type="EMBL" id="CEO44737.1"/>
    </source>
</evidence>
<keyword evidence="6" id="KW-0067">ATP-binding</keyword>
<feature type="transmembrane region" description="Helical" evidence="10">
    <location>
        <begin position="1028"/>
        <end position="1054"/>
    </location>
</feature>
<feature type="transmembrane region" description="Helical" evidence="10">
    <location>
        <begin position="973"/>
        <end position="991"/>
    </location>
</feature>
<reference evidence="13" key="1">
    <citation type="submission" date="2015-01" db="EMBL/GenBank/DDBJ databases">
        <authorList>
            <person name="Durling Mikael"/>
        </authorList>
    </citation>
    <scope>NUCLEOTIDE SEQUENCE</scope>
</reference>
<keyword evidence="3" id="KW-1003">Cell membrane</keyword>
<dbReference type="InterPro" id="IPR003593">
    <property type="entry name" value="AAA+_ATPase"/>
</dbReference>
<feature type="domain" description="ABC transmembrane type-1" evidence="12">
    <location>
        <begin position="900"/>
        <end position="1179"/>
    </location>
</feature>
<dbReference type="SUPFAM" id="SSF52540">
    <property type="entry name" value="P-loop containing nucleoside triphosphate hydrolases"/>
    <property type="match status" value="2"/>
</dbReference>
<feature type="compositionally biased region" description="Basic and acidic residues" evidence="9">
    <location>
        <begin position="835"/>
        <end position="849"/>
    </location>
</feature>
<feature type="transmembrane region" description="Helical" evidence="10">
    <location>
        <begin position="136"/>
        <end position="153"/>
    </location>
</feature>
<evidence type="ECO:0008006" key="14">
    <source>
        <dbReference type="Google" id="ProtNLM"/>
    </source>
</evidence>
<evidence type="ECO:0000256" key="10">
    <source>
        <dbReference type="SAM" id="Phobius"/>
    </source>
</evidence>
<dbReference type="InterPro" id="IPR050173">
    <property type="entry name" value="ABC_transporter_C-like"/>
</dbReference>
<feature type="transmembrane region" description="Helical" evidence="10">
    <location>
        <begin position="401"/>
        <end position="434"/>
    </location>
</feature>
<dbReference type="SMART" id="SM00382">
    <property type="entry name" value="AAA"/>
    <property type="match status" value="2"/>
</dbReference>
<dbReference type="Pfam" id="PF00005">
    <property type="entry name" value="ABC_tran"/>
    <property type="match status" value="2"/>
</dbReference>
<evidence type="ECO:0000256" key="1">
    <source>
        <dbReference type="ARBA" id="ARBA00004651"/>
    </source>
</evidence>
<dbReference type="GO" id="GO:0005524">
    <property type="term" value="F:ATP binding"/>
    <property type="evidence" value="ECO:0007669"/>
    <property type="project" value="UniProtKB-KW"/>
</dbReference>
<feature type="transmembrane region" description="Helical" evidence="10">
    <location>
        <begin position="938"/>
        <end position="966"/>
    </location>
</feature>
<dbReference type="InterPro" id="IPR003439">
    <property type="entry name" value="ABC_transporter-like_ATP-bd"/>
</dbReference>
<dbReference type="FunFam" id="1.20.1560.10:FF:000055">
    <property type="entry name" value="ABC multidrug transporter (Eurofung)"/>
    <property type="match status" value="1"/>
</dbReference>
<evidence type="ECO:0000256" key="7">
    <source>
        <dbReference type="ARBA" id="ARBA00022989"/>
    </source>
</evidence>
<dbReference type="InterPro" id="IPR027417">
    <property type="entry name" value="P-loop_NTPase"/>
</dbReference>
<dbReference type="EMBL" id="CDPU01000001">
    <property type="protein sequence ID" value="CEO44737.1"/>
    <property type="molecule type" value="Genomic_DNA"/>
</dbReference>
<name>A0A0B7JN96_BIOOC</name>
<dbReference type="PANTHER" id="PTHR24223:SF345">
    <property type="entry name" value="ABC MULTIDRUG TRANSPORTER (EUROFUNG)"/>
    <property type="match status" value="1"/>
</dbReference>
<dbReference type="InterPro" id="IPR011527">
    <property type="entry name" value="ABC1_TM_dom"/>
</dbReference>
<proteinExistence type="predicted"/>
<feature type="transmembrane region" description="Helical" evidence="10">
    <location>
        <begin position="1114"/>
        <end position="1143"/>
    </location>
</feature>
<feature type="transmembrane region" description="Helical" evidence="10">
    <location>
        <begin position="1150"/>
        <end position="1167"/>
    </location>
</feature>
<dbReference type="GO" id="GO:0005886">
    <property type="term" value="C:plasma membrane"/>
    <property type="evidence" value="ECO:0007669"/>
    <property type="project" value="UniProtKB-SubCell"/>
</dbReference>
<dbReference type="InterPro" id="IPR044726">
    <property type="entry name" value="ABCC_6TM_D2"/>
</dbReference>
<dbReference type="PROSITE" id="PS00211">
    <property type="entry name" value="ABC_TRANSPORTER_1"/>
    <property type="match status" value="2"/>
</dbReference>
<feature type="region of interest" description="Disordered" evidence="9">
    <location>
        <begin position="835"/>
        <end position="854"/>
    </location>
</feature>
<feature type="domain" description="ABC transporter" evidence="11">
    <location>
        <begin position="1216"/>
        <end position="1477"/>
    </location>
</feature>
<evidence type="ECO:0000259" key="11">
    <source>
        <dbReference type="PROSITE" id="PS50893"/>
    </source>
</evidence>
<dbReference type="GO" id="GO:0140359">
    <property type="term" value="F:ABC-type transporter activity"/>
    <property type="evidence" value="ECO:0007669"/>
    <property type="project" value="InterPro"/>
</dbReference>
<evidence type="ECO:0000256" key="6">
    <source>
        <dbReference type="ARBA" id="ARBA00022840"/>
    </source>
</evidence>
<feature type="transmembrane region" description="Helical" evidence="10">
    <location>
        <begin position="35"/>
        <end position="53"/>
    </location>
</feature>
<accession>A0A0B7JN96</accession>
<evidence type="ECO:0000256" key="5">
    <source>
        <dbReference type="ARBA" id="ARBA00022741"/>
    </source>
</evidence>
<sequence length="1477" mass="162978">MASWQAHTCPSDDTFGPIVHGCRDDFDFTLLFEHLFFTIVPCTVFIFASVCKITQLCRVEQIANRKLLQGIKSVVHVAHSLLRLAILHNFSKTTAIGHNSARLHIIGITGATCALLAALTALILSWLAHSRCLRPSFTLTIFLFLTFLLDLAQSRTLLNISPSSWGIGYIFSSATCVKALALLLESYPKTRVSGAKQHSPEPTLGIFSTMTYCWLNPLILLGSRKLLGIADLYNLDPPMTSKELDPKFWVFWNTSSNWKGKTRLFVALWRAMKWELLAPVIPRLARLGFGLCQPFLIQAVGHFLSNPKTSEWAREGRALVGATGVIYLGSAASLGLYQYYNQRASSFLRGLLVVGIYRKTTELRLSSDDSKASLTLVSADVERIQQGAHGFHDIWASIIEFFIVACLLYLQLGLAFLVPIGVASICFLITVGIGKTAPRLQRAWVDATEKRIGITATLIENMKAIKIMGVNKQLGDFVQAMRDAEINAGSSFRMTIIYSVTCSYAPMILSPLLTFAATSRDFDTTRAFTSLAFIRLLTIPLGKLFQLLPALVSATACFDRVASYLEAESRSDYRLRSFVPSEVPNGSNSGRPRDDDARNNEHATASPNATPAFSIKDGYFGWRDNNFVLRQINLSIPQSKLTMVVGPVASGKSTFCKALLGEVPYIKGNVYFTPRLSKIGFCDQSPYIPNARLRDVIVGHGDYDEIWYKDVLEATALNIATFAQRDQSVTGSNGCNLSGGQRQRVAIARALYVRPSVFVFDDIFSALDKKTEDSVFSNLFGPNGLIHRLRATVVLCSHSTKHLASADLIIALGADGKVKDQGTYQELKENQEYTHSLEIDETGNARDEPSGSEAQEYDDIHVAQPDSTPEFEIDDRQRAIGDFTVYKRYLSTLGPVLLCLFFLLTLAYSFCDQFGTIWLKFWSDYNTNHPDDKSQYGFYLGTYALIQISCLACMGGFTAVTCIQLIKNSGHLFHLRAISTLMAAPLSLFSMTPSGILLNRFAQDLNIIDTEIEEYLSDLVICIEISCAMAIIIATASPYVALSYPFLGALLYLLQKIYLKTSRQLRFLDLETKSPIFTHLLETLSGLSTIRAFGWNNALAATNHTLVDNSQRPAYLLALIQSWLAVNLALMVAVLAVLVVALVTAFRADVGLAGASLVLLMSFGTLLSNTVNNWTQLELGMGAVSRMETFCETVTNESQGDATDTPSKDWPRYGEIKMKDVSASYEYMKHSRNTFGDQTGPSITGNQALAVRELNFTIKAGEKIAVVGRTGSGKSSIVLLLLRLLDPLPSDDQTITIDGLPLSKVDRDTVRSRIIAIPQDTFLLPEGTSWHVNLDPYAVASLDECESALKQIGLWNLILGHGGLEEPMKADFLSQGQKQLFGIARAVLRARVRARQLSMQGVTDTGATRLGGVVLLDEVTASVDSATDSLIHEIIHREFEGYTVLAVTHKERTLQDFDRVMVLENGAIKEFRNVAKL</sequence>
<feature type="transmembrane region" description="Helical" evidence="10">
    <location>
        <begin position="103"/>
        <end position="124"/>
    </location>
</feature>
<dbReference type="CDD" id="cd18579">
    <property type="entry name" value="ABC_6TM_ABCC_D1"/>
    <property type="match status" value="1"/>
</dbReference>
<dbReference type="GO" id="GO:0016887">
    <property type="term" value="F:ATP hydrolysis activity"/>
    <property type="evidence" value="ECO:0007669"/>
    <property type="project" value="InterPro"/>
</dbReference>
<organism evidence="13">
    <name type="scientific">Bionectria ochroleuca</name>
    <name type="common">Gliocladium roseum</name>
    <dbReference type="NCBI Taxonomy" id="29856"/>
    <lineage>
        <taxon>Eukaryota</taxon>
        <taxon>Fungi</taxon>
        <taxon>Dikarya</taxon>
        <taxon>Ascomycota</taxon>
        <taxon>Pezizomycotina</taxon>
        <taxon>Sordariomycetes</taxon>
        <taxon>Hypocreomycetidae</taxon>
        <taxon>Hypocreales</taxon>
        <taxon>Bionectriaceae</taxon>
        <taxon>Clonostachys</taxon>
    </lineage>
</organism>
<dbReference type="Gene3D" id="3.40.50.300">
    <property type="entry name" value="P-loop containing nucleotide triphosphate hydrolases"/>
    <property type="match status" value="2"/>
</dbReference>
<comment type="subcellular location">
    <subcellularLocation>
        <location evidence="1">Cell membrane</location>
        <topology evidence="1">Multi-pass membrane protein</topology>
    </subcellularLocation>
</comment>
<evidence type="ECO:0000256" key="4">
    <source>
        <dbReference type="ARBA" id="ARBA00022692"/>
    </source>
</evidence>
<dbReference type="InterPro" id="IPR044746">
    <property type="entry name" value="ABCC_6TM_D1"/>
</dbReference>
<dbReference type="SUPFAM" id="SSF90123">
    <property type="entry name" value="ABC transporter transmembrane region"/>
    <property type="match status" value="2"/>
</dbReference>
<keyword evidence="5" id="KW-0547">Nucleotide-binding</keyword>
<evidence type="ECO:0000256" key="2">
    <source>
        <dbReference type="ARBA" id="ARBA00022448"/>
    </source>
</evidence>
<dbReference type="InterPro" id="IPR036640">
    <property type="entry name" value="ABC1_TM_sf"/>
</dbReference>
<keyword evidence="4 10" id="KW-0812">Transmembrane</keyword>